<dbReference type="EMBL" id="JBHRYB010000008">
    <property type="protein sequence ID" value="MFC3680445.1"/>
    <property type="molecule type" value="Genomic_DNA"/>
</dbReference>
<keyword evidence="1" id="KW-1133">Transmembrane helix</keyword>
<dbReference type="PANTHER" id="PTHR42709:SF4">
    <property type="entry name" value="INNER MEMBRANE PROTEIN YQAA"/>
    <property type="match status" value="1"/>
</dbReference>
<feature type="transmembrane region" description="Helical" evidence="1">
    <location>
        <begin position="133"/>
        <end position="155"/>
    </location>
</feature>
<protein>
    <submittedName>
        <fullName evidence="3">YqaA family protein</fullName>
    </submittedName>
</protein>
<gene>
    <name evidence="3" type="ORF">ACFOMG_10085</name>
</gene>
<dbReference type="Pfam" id="PF09335">
    <property type="entry name" value="VTT_dom"/>
    <property type="match status" value="1"/>
</dbReference>
<evidence type="ECO:0000313" key="4">
    <source>
        <dbReference type="Proteomes" id="UP001595722"/>
    </source>
</evidence>
<keyword evidence="4" id="KW-1185">Reference proteome</keyword>
<feature type="transmembrane region" description="Helical" evidence="1">
    <location>
        <begin position="21"/>
        <end position="47"/>
    </location>
</feature>
<dbReference type="Proteomes" id="UP001595722">
    <property type="component" value="Unassembled WGS sequence"/>
</dbReference>
<name>A0ABV7VSE4_9GAMM</name>
<keyword evidence="1" id="KW-0812">Transmembrane</keyword>
<evidence type="ECO:0000313" key="3">
    <source>
        <dbReference type="EMBL" id="MFC3680445.1"/>
    </source>
</evidence>
<organism evidence="3 4">
    <name type="scientific">Bacterioplanoides pacificum</name>
    <dbReference type="NCBI Taxonomy" id="1171596"/>
    <lineage>
        <taxon>Bacteria</taxon>
        <taxon>Pseudomonadati</taxon>
        <taxon>Pseudomonadota</taxon>
        <taxon>Gammaproteobacteria</taxon>
        <taxon>Oceanospirillales</taxon>
        <taxon>Oceanospirillaceae</taxon>
        <taxon>Bacterioplanoides</taxon>
    </lineage>
</organism>
<dbReference type="InterPro" id="IPR032816">
    <property type="entry name" value="VTT_dom"/>
</dbReference>
<feature type="transmembrane region" description="Helical" evidence="1">
    <location>
        <begin position="53"/>
        <end position="78"/>
    </location>
</feature>
<evidence type="ECO:0000259" key="2">
    <source>
        <dbReference type="Pfam" id="PF09335"/>
    </source>
</evidence>
<comment type="caution">
    <text evidence="3">The sequence shown here is derived from an EMBL/GenBank/DDBJ whole genome shotgun (WGS) entry which is preliminary data.</text>
</comment>
<dbReference type="InterPro" id="IPR051311">
    <property type="entry name" value="DedA_domain"/>
</dbReference>
<keyword evidence="1" id="KW-0472">Membrane</keyword>
<evidence type="ECO:0000256" key="1">
    <source>
        <dbReference type="SAM" id="Phobius"/>
    </source>
</evidence>
<reference evidence="4" key="1">
    <citation type="journal article" date="2019" name="Int. J. Syst. Evol. Microbiol.">
        <title>The Global Catalogue of Microorganisms (GCM) 10K type strain sequencing project: providing services to taxonomists for standard genome sequencing and annotation.</title>
        <authorList>
            <consortium name="The Broad Institute Genomics Platform"/>
            <consortium name="The Broad Institute Genome Sequencing Center for Infectious Disease"/>
            <person name="Wu L."/>
            <person name="Ma J."/>
        </authorList>
    </citation>
    <scope>NUCLEOTIDE SEQUENCE [LARGE SCALE GENOMIC DNA]</scope>
    <source>
        <strain evidence="4">KCTC 42424</strain>
    </source>
</reference>
<dbReference type="PANTHER" id="PTHR42709">
    <property type="entry name" value="ALKALINE PHOSPHATASE LIKE PROTEIN"/>
    <property type="match status" value="1"/>
</dbReference>
<feature type="domain" description="VTT" evidence="2">
    <location>
        <begin position="41"/>
        <end position="149"/>
    </location>
</feature>
<accession>A0ABV7VSE4</accession>
<dbReference type="RefSeq" id="WP_376866415.1">
    <property type="nucleotide sequence ID" value="NZ_JBHRYB010000008.1"/>
</dbReference>
<proteinExistence type="predicted"/>
<feature type="transmembrane region" description="Helical" evidence="1">
    <location>
        <begin position="103"/>
        <end position="127"/>
    </location>
</feature>
<sequence>MPWQICRAAEQDLMEFLQPGYGVLFLLSFSAATILPFGSEWLLWLMWSQQFAVVPTLVLATAGNTFGSYFNYALGYWAHEQLQRRGRLTGPGWQQAERWFQRYGVWSLLLAWLPLVGDPLTLLAGILKAPWQRVWWLILLSKSLRYGALYLIYFYI</sequence>